<comment type="cofactor">
    <cofactor evidence="6">
        <name>Fe(2+)</name>
        <dbReference type="ChEBI" id="CHEBI:29033"/>
    </cofactor>
    <text evidence="6">Binds 1 Fe(2+) ion per subunit.</text>
</comment>
<dbReference type="Proteomes" id="UP000827889">
    <property type="component" value="Chromosome 4"/>
</dbReference>
<name>A0A8B8Q7R5_9MYRT</name>
<evidence type="ECO:0000256" key="4">
    <source>
        <dbReference type="ARBA" id="ARBA00023002"/>
    </source>
</evidence>
<keyword evidence="5 6" id="KW-0408">Iron</keyword>
<dbReference type="KEGG" id="rarg:115750117"/>
<dbReference type="GeneID" id="115750117"/>
<dbReference type="Pfam" id="PF03055">
    <property type="entry name" value="RPE65"/>
    <property type="match status" value="1"/>
</dbReference>
<evidence type="ECO:0000256" key="6">
    <source>
        <dbReference type="PIRSR" id="PIRSR604294-1"/>
    </source>
</evidence>
<reference evidence="8" key="1">
    <citation type="submission" date="2025-08" db="UniProtKB">
        <authorList>
            <consortium name="RefSeq"/>
        </authorList>
    </citation>
    <scope>IDENTIFICATION</scope>
    <source>
        <tissue evidence="8">Leaf</tissue>
    </source>
</reference>
<dbReference type="GO" id="GO:0016121">
    <property type="term" value="P:carotene catabolic process"/>
    <property type="evidence" value="ECO:0007669"/>
    <property type="project" value="TreeGrafter"/>
</dbReference>
<evidence type="ECO:0000256" key="5">
    <source>
        <dbReference type="ARBA" id="ARBA00023004"/>
    </source>
</evidence>
<comment type="similarity">
    <text evidence="1">Belongs to the carotenoid oxygenase family.</text>
</comment>
<dbReference type="InterPro" id="IPR004294">
    <property type="entry name" value="Carotenoid_Oase"/>
</dbReference>
<keyword evidence="7" id="KW-1185">Reference proteome</keyword>
<feature type="binding site" evidence="6">
    <location>
        <position position="554"/>
    </location>
    <ligand>
        <name>Fe cation</name>
        <dbReference type="ChEBI" id="CHEBI:24875"/>
        <note>catalytic</note>
    </ligand>
</feature>
<evidence type="ECO:0000256" key="3">
    <source>
        <dbReference type="ARBA" id="ARBA00022964"/>
    </source>
</evidence>
<keyword evidence="2 6" id="KW-0479">Metal-binding</keyword>
<evidence type="ECO:0000256" key="2">
    <source>
        <dbReference type="ARBA" id="ARBA00022723"/>
    </source>
</evidence>
<keyword evidence="3" id="KW-0223">Dioxygenase</keyword>
<dbReference type="GO" id="GO:0010436">
    <property type="term" value="F:carotenoid dioxygenase activity"/>
    <property type="evidence" value="ECO:0007669"/>
    <property type="project" value="TreeGrafter"/>
</dbReference>
<dbReference type="PANTHER" id="PTHR10543">
    <property type="entry name" value="BETA-CAROTENE DIOXYGENASE"/>
    <property type="match status" value="1"/>
</dbReference>
<feature type="binding site" evidence="6">
    <location>
        <position position="364"/>
    </location>
    <ligand>
        <name>Fe cation</name>
        <dbReference type="ChEBI" id="CHEBI:24875"/>
        <note>catalytic</note>
    </ligand>
</feature>
<proteinExistence type="inferred from homology"/>
<dbReference type="PANTHER" id="PTHR10543:SF24">
    <property type="entry name" value="CAROTENOID ISOMEROOXYGENASE"/>
    <property type="match status" value="1"/>
</dbReference>
<evidence type="ECO:0000313" key="7">
    <source>
        <dbReference type="Proteomes" id="UP000827889"/>
    </source>
</evidence>
<dbReference type="RefSeq" id="XP_030543149.1">
    <property type="nucleotide sequence ID" value="XM_030687289.2"/>
</dbReference>
<organism evidence="7 8">
    <name type="scientific">Rhodamnia argentea</name>
    <dbReference type="NCBI Taxonomy" id="178133"/>
    <lineage>
        <taxon>Eukaryota</taxon>
        <taxon>Viridiplantae</taxon>
        <taxon>Streptophyta</taxon>
        <taxon>Embryophyta</taxon>
        <taxon>Tracheophyta</taxon>
        <taxon>Spermatophyta</taxon>
        <taxon>Magnoliopsida</taxon>
        <taxon>eudicotyledons</taxon>
        <taxon>Gunneridae</taxon>
        <taxon>Pentapetalae</taxon>
        <taxon>rosids</taxon>
        <taxon>malvids</taxon>
        <taxon>Myrtales</taxon>
        <taxon>Myrtaceae</taxon>
        <taxon>Myrtoideae</taxon>
        <taxon>Myrteae</taxon>
        <taxon>Australasian group</taxon>
        <taxon>Rhodamnia</taxon>
    </lineage>
</organism>
<feature type="binding site" evidence="6">
    <location>
        <position position="247"/>
    </location>
    <ligand>
        <name>Fe cation</name>
        <dbReference type="ChEBI" id="CHEBI:24875"/>
        <note>catalytic</note>
    </ligand>
</feature>
<evidence type="ECO:0000256" key="1">
    <source>
        <dbReference type="ARBA" id="ARBA00006787"/>
    </source>
</evidence>
<dbReference type="GO" id="GO:0009507">
    <property type="term" value="C:chloroplast"/>
    <property type="evidence" value="ECO:0007669"/>
    <property type="project" value="TreeGrafter"/>
</dbReference>
<dbReference type="AlphaFoldDB" id="A0A8B8Q7R5"/>
<dbReference type="GO" id="GO:0046872">
    <property type="term" value="F:metal ion binding"/>
    <property type="evidence" value="ECO:0007669"/>
    <property type="project" value="UniProtKB-KW"/>
</dbReference>
<gene>
    <name evidence="8" type="primary">LOC115750117</name>
</gene>
<keyword evidence="4" id="KW-0560">Oxidoreductase</keyword>
<sequence length="561" mass="61871">MASINSVASTNYVSRSIKAYSKSFDHLKGGFSPGNTILPGRNARGDLREMAVTTNAANQVPIVSQLLPGKEATGDRNHIAWMSVRQHRWEGELAVEGEIPLWLNGTYLRNGAGLWHVGDHNFHHLFDGFGMVVKLQFENGRLTAGHRQVESEAYKAAMKHNKLIYQEFSEVPKEANFLSYIGKLVGLFSAPSLTDNANISVIKLGDGQVVCLTETQKGSIRIDPTTLETLGKFEYTDSVGGLLQSAHPIVTETELTTVLPELINPGYLVVRMERGSSDRKVIGRVECRGGPTAGWVHSFAVTEHYIVVPEMPLRYSVRSLLVAEPNPLYVFEWLPESKAFVHVMCKASGKTVTSVEVPLYMTLHFINAYEDTDEDGRIVAVTADCCEYYGDATILNKLTLQNLRSFAGHDKVPEIRVGRFTIPLDGSPYGRLETALDPDEHGRGIDMCSINPAFLGKNYRFVYACGAQRPCNSLNTLTKVDLAKKKAKNWHQDGAVPSEPFFVARPGATEEDDGVVISMISEENGGGYALLLDGSTFEEIARARLPYGLPYGFHGCWIPKN</sequence>
<dbReference type="OrthoDB" id="407010at2759"/>
<evidence type="ECO:0000313" key="8">
    <source>
        <dbReference type="RefSeq" id="XP_030543149.1"/>
    </source>
</evidence>
<protein>
    <submittedName>
        <fullName evidence="8">Carotenoid cleavage dioxygenase 8 homolog B, chloroplastic-like</fullName>
    </submittedName>
</protein>
<accession>A0A8B8Q7R5</accession>
<feature type="binding site" evidence="6">
    <location>
        <position position="297"/>
    </location>
    <ligand>
        <name>Fe cation</name>
        <dbReference type="ChEBI" id="CHEBI:24875"/>
        <note>catalytic</note>
    </ligand>
</feature>